<gene>
    <name evidence="2" type="ORF">M6B38_384340</name>
</gene>
<keyword evidence="1" id="KW-1133">Transmembrane helix</keyword>
<organism evidence="2 3">
    <name type="scientific">Iris pallida</name>
    <name type="common">Sweet iris</name>
    <dbReference type="NCBI Taxonomy" id="29817"/>
    <lineage>
        <taxon>Eukaryota</taxon>
        <taxon>Viridiplantae</taxon>
        <taxon>Streptophyta</taxon>
        <taxon>Embryophyta</taxon>
        <taxon>Tracheophyta</taxon>
        <taxon>Spermatophyta</taxon>
        <taxon>Magnoliopsida</taxon>
        <taxon>Liliopsida</taxon>
        <taxon>Asparagales</taxon>
        <taxon>Iridaceae</taxon>
        <taxon>Iridoideae</taxon>
        <taxon>Irideae</taxon>
        <taxon>Iris</taxon>
    </lineage>
</organism>
<feature type="transmembrane region" description="Helical" evidence="1">
    <location>
        <begin position="341"/>
        <end position="361"/>
    </location>
</feature>
<evidence type="ECO:0000313" key="3">
    <source>
        <dbReference type="Proteomes" id="UP001140949"/>
    </source>
</evidence>
<comment type="caution">
    <text evidence="2">The sequence shown here is derived from an EMBL/GenBank/DDBJ whole genome shotgun (WGS) entry which is preliminary data.</text>
</comment>
<name>A0AAX6G3F9_IRIPA</name>
<sequence>MPHFPAFALDRLLEPGSGNPNHNPPPVLVPVKLGRELSYVVSPVLYATPDITPLPDTPSSFSPSPYVVNHKRRGPRLLKTSSQADVFGGDSQPTGPDQKVEILTVAPDEVVENGNGVNNNGSGNGIVLKEENGKSLAVEVESDAEMEDFCDFHNSRSTASSTSFNEIGEPLWKPSTPIGEYYNAFEEISSDGGTRSSHRNMENELHETRFNLLTEIERRRQAEEALENFQNLWQSLHHQLSLVGLKLPETPGQPNINPCEDLYQQVLITRFVAGAIGRACSRAEVEMEIEPQIQLKNFEIARLTDRLQYYEAANREMYQRNQEAVEMARQHRHRKKRRQRWIWNSVVLAVTLGTAAIAWSYSPASILHAKLKTRPATGIELE</sequence>
<reference evidence="2" key="2">
    <citation type="submission" date="2023-04" db="EMBL/GenBank/DDBJ databases">
        <authorList>
            <person name="Bruccoleri R.E."/>
            <person name="Oakeley E.J."/>
            <person name="Faust A.-M."/>
            <person name="Dessus-Babus S."/>
            <person name="Altorfer M."/>
            <person name="Burckhardt D."/>
            <person name="Oertli M."/>
            <person name="Naumann U."/>
            <person name="Petersen F."/>
            <person name="Wong J."/>
        </authorList>
    </citation>
    <scope>NUCLEOTIDE SEQUENCE</scope>
    <source>
        <strain evidence="2">GSM-AAB239-AS_SAM_17_03QT</strain>
        <tissue evidence="2">Leaf</tissue>
    </source>
</reference>
<dbReference type="Proteomes" id="UP001140949">
    <property type="component" value="Unassembled WGS sequence"/>
</dbReference>
<keyword evidence="1" id="KW-0472">Membrane</keyword>
<keyword evidence="1" id="KW-0812">Transmembrane</keyword>
<evidence type="ECO:0000313" key="2">
    <source>
        <dbReference type="EMBL" id="KAJ6823274.1"/>
    </source>
</evidence>
<proteinExistence type="predicted"/>
<dbReference type="PANTHER" id="PTHR35490:SF2">
    <property type="entry name" value="BACTERIOPHAGE N4 ADSORPTION B PROTEIN"/>
    <property type="match status" value="1"/>
</dbReference>
<reference evidence="2" key="1">
    <citation type="journal article" date="2023" name="GigaByte">
        <title>Genome assembly of the bearded iris, Iris pallida Lam.</title>
        <authorList>
            <person name="Bruccoleri R.E."/>
            <person name="Oakeley E.J."/>
            <person name="Faust A.M.E."/>
            <person name="Altorfer M."/>
            <person name="Dessus-Babus S."/>
            <person name="Burckhardt D."/>
            <person name="Oertli M."/>
            <person name="Naumann U."/>
            <person name="Petersen F."/>
            <person name="Wong J."/>
        </authorList>
    </citation>
    <scope>NUCLEOTIDE SEQUENCE</scope>
    <source>
        <strain evidence="2">GSM-AAB239-AS_SAM_17_03QT</strain>
    </source>
</reference>
<protein>
    <submittedName>
        <fullName evidence="2">Uncharacterized protein</fullName>
    </submittedName>
</protein>
<dbReference type="PANTHER" id="PTHR35490">
    <property type="entry name" value="BACTERIOPHAGE N4 ADSORPTION B PROTEIN"/>
    <property type="match status" value="1"/>
</dbReference>
<dbReference type="EMBL" id="JANAVB010023164">
    <property type="protein sequence ID" value="KAJ6823274.1"/>
    <property type="molecule type" value="Genomic_DNA"/>
</dbReference>
<accession>A0AAX6G3F9</accession>
<evidence type="ECO:0000256" key="1">
    <source>
        <dbReference type="SAM" id="Phobius"/>
    </source>
</evidence>
<dbReference type="AlphaFoldDB" id="A0AAX6G3F9"/>
<keyword evidence="3" id="KW-1185">Reference proteome</keyword>